<dbReference type="EMBL" id="JDSQ01000001">
    <property type="protein sequence ID" value="EWS79335.1"/>
    <property type="molecule type" value="Genomic_DNA"/>
</dbReference>
<dbReference type="InterPro" id="IPR004564">
    <property type="entry name" value="OM_lipoprot_carrier_LolA-like"/>
</dbReference>
<evidence type="ECO:0000313" key="2">
    <source>
        <dbReference type="Proteomes" id="UP000020406"/>
    </source>
</evidence>
<sequence length="183" mass="20426">MLKTLAHPVSVSIPFLELHRSALLKTRLRVQGYYRWLDAQTLVREVTVPYHEVTTLRNGEVILERDGKARRRFDLSRAPELAALYTGLSALLSGNRALLERNFRVRAEGTQDVWQLHLAPLEATLAQQVREVRLYGRGADLNCMESVPARGDVQRTLLAGAVQAVTAVDNTTTLVALCHGRST</sequence>
<dbReference type="PATRIC" id="fig|1444770.3.peg.99"/>
<evidence type="ECO:0000313" key="1">
    <source>
        <dbReference type="EMBL" id="EWS79335.1"/>
    </source>
</evidence>
<proteinExistence type="predicted"/>
<protein>
    <submittedName>
        <fullName evidence="1">Fatty acyl CoA synthetase</fullName>
    </submittedName>
</protein>
<organism evidence="1 2">
    <name type="scientific">Xylella taiwanensis</name>
    <dbReference type="NCBI Taxonomy" id="1444770"/>
    <lineage>
        <taxon>Bacteria</taxon>
        <taxon>Pseudomonadati</taxon>
        <taxon>Pseudomonadota</taxon>
        <taxon>Gammaproteobacteria</taxon>
        <taxon>Lysobacterales</taxon>
        <taxon>Lysobacteraceae</taxon>
        <taxon>Xylella</taxon>
    </lineage>
</organism>
<dbReference type="Gene3D" id="2.50.20.10">
    <property type="entry name" value="Lipoprotein localisation LolA/LolB/LppX"/>
    <property type="match status" value="1"/>
</dbReference>
<dbReference type="eggNOG" id="COG2834">
    <property type="taxonomic scope" value="Bacteria"/>
</dbReference>
<accession>Z9JLP1</accession>
<dbReference type="Pfam" id="PF19574">
    <property type="entry name" value="LolA_3"/>
    <property type="match status" value="1"/>
</dbReference>
<reference evidence="1 2" key="1">
    <citation type="journal article" date="2014" name="Genome Announc.">
        <title>Draft Genome Sequence of Xylella fastidiosa Pear Leaf Scorch Strain in Taiwan.</title>
        <authorList>
            <person name="Su C.C."/>
            <person name="Deng W.L."/>
            <person name="Jan F.J."/>
            <person name="Chang C.J."/>
            <person name="Huang H."/>
            <person name="Chen J."/>
        </authorList>
    </citation>
    <scope>NUCLEOTIDE SEQUENCE [LARGE SCALE GENOMIC DNA]</scope>
    <source>
        <strain evidence="1 2">PLS229</strain>
    </source>
</reference>
<dbReference type="Proteomes" id="UP000020406">
    <property type="component" value="Unassembled WGS sequence"/>
</dbReference>
<name>Z9JLP1_9GAMM</name>
<dbReference type="STRING" id="1444770.AF72_00440"/>
<gene>
    <name evidence="1" type="ORF">AF72_00440</name>
</gene>
<dbReference type="AlphaFoldDB" id="Z9JLP1"/>
<comment type="caution">
    <text evidence="1">The sequence shown here is derived from an EMBL/GenBank/DDBJ whole genome shotgun (WGS) entry which is preliminary data.</text>
</comment>